<keyword evidence="7" id="KW-0408">Iron</keyword>
<dbReference type="GO" id="GO:0006285">
    <property type="term" value="P:base-excision repair, AP site formation"/>
    <property type="evidence" value="ECO:0007669"/>
    <property type="project" value="TreeGrafter"/>
</dbReference>
<keyword evidence="10" id="KW-0326">Glycosidase</keyword>
<dbReference type="FunFam" id="1.10.340.30:FF:000001">
    <property type="entry name" value="Endonuclease III"/>
    <property type="match status" value="1"/>
</dbReference>
<dbReference type="GO" id="GO:0051539">
    <property type="term" value="F:4 iron, 4 sulfur cluster binding"/>
    <property type="evidence" value="ECO:0007669"/>
    <property type="project" value="UniProtKB-KW"/>
</dbReference>
<keyword evidence="4" id="KW-0479">Metal-binding</keyword>
<gene>
    <name evidence="12" type="ORF">METZ01_LOCUS38330</name>
</gene>
<dbReference type="GO" id="GO:0046872">
    <property type="term" value="F:metal ion binding"/>
    <property type="evidence" value="ECO:0007669"/>
    <property type="project" value="UniProtKB-KW"/>
</dbReference>
<keyword evidence="5" id="KW-0227">DNA damage</keyword>
<dbReference type="InterPro" id="IPR023170">
    <property type="entry name" value="HhH_base_excis_C"/>
</dbReference>
<evidence type="ECO:0000256" key="6">
    <source>
        <dbReference type="ARBA" id="ARBA00022801"/>
    </source>
</evidence>
<evidence type="ECO:0000256" key="5">
    <source>
        <dbReference type="ARBA" id="ARBA00022763"/>
    </source>
</evidence>
<reference evidence="12" key="1">
    <citation type="submission" date="2018-05" db="EMBL/GenBank/DDBJ databases">
        <authorList>
            <person name="Lanie J.A."/>
            <person name="Ng W.-L."/>
            <person name="Kazmierczak K.M."/>
            <person name="Andrzejewski T.M."/>
            <person name="Davidsen T.M."/>
            <person name="Wayne K.J."/>
            <person name="Tettelin H."/>
            <person name="Glass J.I."/>
            <person name="Rusch D."/>
            <person name="Podicherti R."/>
            <person name="Tsui H.-C.T."/>
            <person name="Winkler M.E."/>
        </authorList>
    </citation>
    <scope>NUCLEOTIDE SEQUENCE</scope>
</reference>
<dbReference type="InterPro" id="IPR003265">
    <property type="entry name" value="HhH-GPD_domain"/>
</dbReference>
<dbReference type="NCBIfam" id="TIGR01083">
    <property type="entry name" value="nth"/>
    <property type="match status" value="1"/>
</dbReference>
<name>A0A381R1A1_9ZZZZ</name>
<dbReference type="CDD" id="cd00056">
    <property type="entry name" value="ENDO3c"/>
    <property type="match status" value="1"/>
</dbReference>
<evidence type="ECO:0000256" key="2">
    <source>
        <dbReference type="ARBA" id="ARBA00008343"/>
    </source>
</evidence>
<dbReference type="PANTHER" id="PTHR10359:SF18">
    <property type="entry name" value="ENDONUCLEASE III"/>
    <property type="match status" value="1"/>
</dbReference>
<comment type="cofactor">
    <cofactor evidence="1">
        <name>[4Fe-4S] cluster</name>
        <dbReference type="ChEBI" id="CHEBI:49883"/>
    </cofactor>
</comment>
<dbReference type="SMART" id="SM00525">
    <property type="entry name" value="FES"/>
    <property type="match status" value="1"/>
</dbReference>
<keyword evidence="3" id="KW-0004">4Fe-4S</keyword>
<dbReference type="SUPFAM" id="SSF48150">
    <property type="entry name" value="DNA-glycosylase"/>
    <property type="match status" value="1"/>
</dbReference>
<protein>
    <recommendedName>
        <fullName evidence="11">HhH-GPD domain-containing protein</fullName>
    </recommendedName>
</protein>
<dbReference type="Pfam" id="PF00730">
    <property type="entry name" value="HhH-GPD"/>
    <property type="match status" value="1"/>
</dbReference>
<evidence type="ECO:0000256" key="3">
    <source>
        <dbReference type="ARBA" id="ARBA00022485"/>
    </source>
</evidence>
<dbReference type="Gene3D" id="1.10.1670.10">
    <property type="entry name" value="Helix-hairpin-Helix base-excision DNA repair enzymes (C-terminal)"/>
    <property type="match status" value="1"/>
</dbReference>
<dbReference type="GO" id="GO:0019104">
    <property type="term" value="F:DNA N-glycosylase activity"/>
    <property type="evidence" value="ECO:0007669"/>
    <property type="project" value="UniProtKB-ARBA"/>
</dbReference>
<dbReference type="SMART" id="SM00478">
    <property type="entry name" value="ENDO3c"/>
    <property type="match status" value="1"/>
</dbReference>
<feature type="domain" description="HhH-GPD" evidence="11">
    <location>
        <begin position="42"/>
        <end position="189"/>
    </location>
</feature>
<dbReference type="GO" id="GO:0003677">
    <property type="term" value="F:DNA binding"/>
    <property type="evidence" value="ECO:0007669"/>
    <property type="project" value="InterPro"/>
</dbReference>
<evidence type="ECO:0000256" key="4">
    <source>
        <dbReference type="ARBA" id="ARBA00022723"/>
    </source>
</evidence>
<evidence type="ECO:0000256" key="8">
    <source>
        <dbReference type="ARBA" id="ARBA00023014"/>
    </source>
</evidence>
<evidence type="ECO:0000256" key="10">
    <source>
        <dbReference type="ARBA" id="ARBA00023295"/>
    </source>
</evidence>
<dbReference type="PANTHER" id="PTHR10359">
    <property type="entry name" value="A/G-SPECIFIC ADENINE GLYCOSYLASE/ENDONUCLEASE III"/>
    <property type="match status" value="1"/>
</dbReference>
<comment type="similarity">
    <text evidence="2">Belongs to the Nth/MutY family.</text>
</comment>
<accession>A0A381R1A1</accession>
<keyword evidence="9" id="KW-0234">DNA repair</keyword>
<dbReference type="HAMAP" id="MF_00942">
    <property type="entry name" value="Nth"/>
    <property type="match status" value="1"/>
</dbReference>
<dbReference type="InterPro" id="IPR000445">
    <property type="entry name" value="HhH_motif"/>
</dbReference>
<proteinExistence type="inferred from homology"/>
<keyword evidence="6" id="KW-0378">Hydrolase</keyword>
<evidence type="ECO:0000256" key="1">
    <source>
        <dbReference type="ARBA" id="ARBA00001966"/>
    </source>
</evidence>
<organism evidence="12">
    <name type="scientific">marine metagenome</name>
    <dbReference type="NCBI Taxonomy" id="408172"/>
    <lineage>
        <taxon>unclassified sequences</taxon>
        <taxon>metagenomes</taxon>
        <taxon>ecological metagenomes</taxon>
    </lineage>
</organism>
<dbReference type="Pfam" id="PF00633">
    <property type="entry name" value="HHH"/>
    <property type="match status" value="1"/>
</dbReference>
<dbReference type="InterPro" id="IPR011257">
    <property type="entry name" value="DNA_glycosylase"/>
</dbReference>
<dbReference type="Gene3D" id="1.10.340.30">
    <property type="entry name" value="Hypothetical protein, domain 2"/>
    <property type="match status" value="1"/>
</dbReference>
<dbReference type="GO" id="GO:0003906">
    <property type="term" value="F:DNA-(apurinic or apyrimidinic site) endonuclease activity"/>
    <property type="evidence" value="ECO:0007669"/>
    <property type="project" value="InterPro"/>
</dbReference>
<sequence length="213" mass="23661">MGKPRSPKGRARSLHERLKGEYEAVCELNHENPFQLLVATILSAQCTDVRVNKTTPGVFDRYPDPVALAHANQGELEDLVHPTGFYKSKARNLVKMANQLLDDHEGEVPTDLTDLVKLGGVGRKTANVIRSVAFGLPGLPVDTHVGRLARRLGLTEEEDPVKVEMTLNSMIPQNERGEFSLRVILHGRQVCFARNPQCAECFLNDFCPSAFNF</sequence>
<dbReference type="InterPro" id="IPR003651">
    <property type="entry name" value="Endonuclease3_FeS-loop_motif"/>
</dbReference>
<dbReference type="Pfam" id="PF10576">
    <property type="entry name" value="EndIII_4Fe-2S"/>
    <property type="match status" value="1"/>
</dbReference>
<dbReference type="InterPro" id="IPR005759">
    <property type="entry name" value="Nth"/>
</dbReference>
<evidence type="ECO:0000313" key="12">
    <source>
        <dbReference type="EMBL" id="SUZ85476.1"/>
    </source>
</evidence>
<keyword evidence="8" id="KW-0411">Iron-sulfur</keyword>
<evidence type="ECO:0000259" key="11">
    <source>
        <dbReference type="SMART" id="SM00478"/>
    </source>
</evidence>
<evidence type="ECO:0000256" key="9">
    <source>
        <dbReference type="ARBA" id="ARBA00023204"/>
    </source>
</evidence>
<dbReference type="PIRSF" id="PIRSF001435">
    <property type="entry name" value="Nth"/>
    <property type="match status" value="1"/>
</dbReference>
<evidence type="ECO:0000256" key="7">
    <source>
        <dbReference type="ARBA" id="ARBA00023004"/>
    </source>
</evidence>
<dbReference type="AlphaFoldDB" id="A0A381R1A1"/>
<dbReference type="EMBL" id="UINC01001638">
    <property type="protein sequence ID" value="SUZ85476.1"/>
    <property type="molecule type" value="Genomic_DNA"/>
</dbReference>